<dbReference type="AlphaFoldDB" id="A0A3P7QG99"/>
<keyword evidence="3" id="KW-1185">Reference proteome</keyword>
<evidence type="ECO:0000256" key="1">
    <source>
        <dbReference type="SAM" id="SignalP"/>
    </source>
</evidence>
<gene>
    <name evidence="2" type="ORF">CGOC_LOCUS11373</name>
</gene>
<reference evidence="2 3" key="1">
    <citation type="submission" date="2018-11" db="EMBL/GenBank/DDBJ databases">
        <authorList>
            <consortium name="Pathogen Informatics"/>
        </authorList>
    </citation>
    <scope>NUCLEOTIDE SEQUENCE [LARGE SCALE GENOMIC DNA]</scope>
</reference>
<evidence type="ECO:0000313" key="3">
    <source>
        <dbReference type="Proteomes" id="UP000271889"/>
    </source>
</evidence>
<organism evidence="2 3">
    <name type="scientific">Cylicostephanus goldi</name>
    <name type="common">Nematode worm</name>
    <dbReference type="NCBI Taxonomy" id="71465"/>
    <lineage>
        <taxon>Eukaryota</taxon>
        <taxon>Metazoa</taxon>
        <taxon>Ecdysozoa</taxon>
        <taxon>Nematoda</taxon>
        <taxon>Chromadorea</taxon>
        <taxon>Rhabditida</taxon>
        <taxon>Rhabditina</taxon>
        <taxon>Rhabditomorpha</taxon>
        <taxon>Strongyloidea</taxon>
        <taxon>Strongylidae</taxon>
        <taxon>Cylicostephanus</taxon>
    </lineage>
</organism>
<protein>
    <submittedName>
        <fullName evidence="2">Uncharacterized protein</fullName>
    </submittedName>
</protein>
<feature type="chain" id="PRO_5018238467" evidence="1">
    <location>
        <begin position="18"/>
        <end position="97"/>
    </location>
</feature>
<evidence type="ECO:0000313" key="2">
    <source>
        <dbReference type="EMBL" id="VDN29836.1"/>
    </source>
</evidence>
<feature type="non-terminal residue" evidence="2">
    <location>
        <position position="97"/>
    </location>
</feature>
<dbReference type="EMBL" id="UYRV01116045">
    <property type="protein sequence ID" value="VDN29836.1"/>
    <property type="molecule type" value="Genomic_DNA"/>
</dbReference>
<accession>A0A3P7QG99</accession>
<sequence length="97" mass="10927">MIKLLIVMLSLPHVAFAIVGVVFNISKLYMELPPIEAIEFATKAGFDDKGRALLKVLWLFGNLLSDEDKDFFNRLNAKDSGTLLEVYSNTTFTNDEQ</sequence>
<name>A0A3P7QG99_CYLGO</name>
<proteinExistence type="predicted"/>
<feature type="signal peptide" evidence="1">
    <location>
        <begin position="1"/>
        <end position="17"/>
    </location>
</feature>
<keyword evidence="1" id="KW-0732">Signal</keyword>
<dbReference type="Proteomes" id="UP000271889">
    <property type="component" value="Unassembled WGS sequence"/>
</dbReference>